<evidence type="ECO:0000313" key="2">
    <source>
        <dbReference type="RefSeq" id="XP_016439501.1"/>
    </source>
</evidence>
<organism evidence="2">
    <name type="scientific">Nicotiana tabacum</name>
    <name type="common">Common tobacco</name>
    <dbReference type="NCBI Taxonomy" id="4097"/>
    <lineage>
        <taxon>Eukaryota</taxon>
        <taxon>Viridiplantae</taxon>
        <taxon>Streptophyta</taxon>
        <taxon>Embryophyta</taxon>
        <taxon>Tracheophyta</taxon>
        <taxon>Spermatophyta</taxon>
        <taxon>Magnoliopsida</taxon>
        <taxon>eudicotyledons</taxon>
        <taxon>Gunneridae</taxon>
        <taxon>Pentapetalae</taxon>
        <taxon>asterids</taxon>
        <taxon>lamiids</taxon>
        <taxon>Solanales</taxon>
        <taxon>Solanaceae</taxon>
        <taxon>Nicotianoideae</taxon>
        <taxon>Nicotianeae</taxon>
        <taxon>Nicotiana</taxon>
    </lineage>
</organism>
<dbReference type="OrthoDB" id="1751950at2759"/>
<dbReference type="AlphaFoldDB" id="A0A1S3XHV1"/>
<proteinExistence type="predicted"/>
<dbReference type="InterPro" id="IPR040256">
    <property type="entry name" value="At4g02000-like"/>
</dbReference>
<reference evidence="2" key="1">
    <citation type="submission" date="2025-08" db="UniProtKB">
        <authorList>
            <consortium name="RefSeq"/>
        </authorList>
    </citation>
    <scope>IDENTIFICATION</scope>
</reference>
<feature type="compositionally biased region" description="Basic and acidic residues" evidence="1">
    <location>
        <begin position="160"/>
        <end position="172"/>
    </location>
</feature>
<dbReference type="KEGG" id="nta:107765378"/>
<dbReference type="RefSeq" id="XP_016439501.1">
    <property type="nucleotide sequence ID" value="XM_016584015.1"/>
</dbReference>
<gene>
    <name evidence="2" type="primary">LOC107765378</name>
</gene>
<protein>
    <recommendedName>
        <fullName evidence="3">DUF4283 domain-containing protein</fullName>
    </recommendedName>
</protein>
<sequence length="209" mass="24005">MPAVIFKASDYYGIMAEECRLTIVGKFLRTRPQIERIRSKFAEKVIVKGNVKIGYRRSIEIEGQYVKQIVGPIVTPLSMDLATDHTTRPSMAKVMVEVDLTKPKLESVFVGQEYETNPLKGFTQKLEYENVPKYYRHCKLLGHSILQCRKFIKLPDGYENNKGKNITDDKDTNSNQIEGGKETRQTTCKNLEKIQQKSEEKEQTLAKIL</sequence>
<feature type="region of interest" description="Disordered" evidence="1">
    <location>
        <begin position="160"/>
        <end position="184"/>
    </location>
</feature>
<name>A0A1S3XHV1_TOBAC</name>
<dbReference type="PANTHER" id="PTHR31286:SF164">
    <property type="entry name" value="ZINC FINGER, CCHC-TYPE"/>
    <property type="match status" value="1"/>
</dbReference>
<dbReference type="PaxDb" id="4097-A0A1S3XHV1"/>
<accession>A0A1S3XHV1</accession>
<dbReference type="PANTHER" id="PTHR31286">
    <property type="entry name" value="GLYCINE-RICH CELL WALL STRUCTURAL PROTEIN 1.8-LIKE"/>
    <property type="match status" value="1"/>
</dbReference>
<evidence type="ECO:0000256" key="1">
    <source>
        <dbReference type="SAM" id="MobiDB-lite"/>
    </source>
</evidence>
<evidence type="ECO:0008006" key="3">
    <source>
        <dbReference type="Google" id="ProtNLM"/>
    </source>
</evidence>